<evidence type="ECO:0000313" key="1">
    <source>
        <dbReference type="EMBL" id="OMO90848.1"/>
    </source>
</evidence>
<accession>A0A1R3J7N9</accession>
<reference evidence="2" key="1">
    <citation type="submission" date="2013-09" db="EMBL/GenBank/DDBJ databases">
        <title>Corchorus olitorius genome sequencing.</title>
        <authorList>
            <person name="Alam M."/>
            <person name="Haque M.S."/>
            <person name="Islam M.S."/>
            <person name="Emdad E.M."/>
            <person name="Islam M.M."/>
            <person name="Ahmed B."/>
            <person name="Halim A."/>
            <person name="Hossen Q.M.M."/>
            <person name="Hossain M.Z."/>
            <person name="Ahmed R."/>
            <person name="Khan M.M."/>
            <person name="Islam R."/>
            <person name="Rashid M.M."/>
            <person name="Khan S.A."/>
            <person name="Rahman M.S."/>
            <person name="Alam M."/>
            <person name="Yahiya A.S."/>
            <person name="Khan M.S."/>
            <person name="Azam M.S."/>
            <person name="Haque T."/>
            <person name="Lashkar M.Z.H."/>
            <person name="Akhand A.I."/>
            <person name="Morshed G."/>
            <person name="Roy S."/>
            <person name="Uddin K.S."/>
            <person name="Rabeya T."/>
            <person name="Hossain A.S."/>
            <person name="Chowdhury A."/>
            <person name="Snigdha A.R."/>
            <person name="Mortoza M.S."/>
            <person name="Matin S.A."/>
            <person name="Hoque S.M.E."/>
            <person name="Islam M.K."/>
            <person name="Roy D.K."/>
            <person name="Haider R."/>
            <person name="Moosa M.M."/>
            <person name="Elias S.M."/>
            <person name="Hasan A.M."/>
            <person name="Jahan S."/>
            <person name="Shafiuddin M."/>
            <person name="Mahmood N."/>
            <person name="Shommy N.S."/>
        </authorList>
    </citation>
    <scope>NUCLEOTIDE SEQUENCE [LARGE SCALE GENOMIC DNA]</scope>
    <source>
        <strain evidence="2">cv. O-4</strain>
    </source>
</reference>
<dbReference type="Proteomes" id="UP000187203">
    <property type="component" value="Unassembled WGS sequence"/>
</dbReference>
<name>A0A1R3J7N9_9ROSI</name>
<proteinExistence type="predicted"/>
<dbReference type="EMBL" id="AWUE01016508">
    <property type="protein sequence ID" value="OMO90848.1"/>
    <property type="molecule type" value="Genomic_DNA"/>
</dbReference>
<evidence type="ECO:0000313" key="2">
    <source>
        <dbReference type="Proteomes" id="UP000187203"/>
    </source>
</evidence>
<keyword evidence="2" id="KW-1185">Reference proteome</keyword>
<organism evidence="1 2">
    <name type="scientific">Corchorus olitorius</name>
    <dbReference type="NCBI Taxonomy" id="93759"/>
    <lineage>
        <taxon>Eukaryota</taxon>
        <taxon>Viridiplantae</taxon>
        <taxon>Streptophyta</taxon>
        <taxon>Embryophyta</taxon>
        <taxon>Tracheophyta</taxon>
        <taxon>Spermatophyta</taxon>
        <taxon>Magnoliopsida</taxon>
        <taxon>eudicotyledons</taxon>
        <taxon>Gunneridae</taxon>
        <taxon>Pentapetalae</taxon>
        <taxon>rosids</taxon>
        <taxon>malvids</taxon>
        <taxon>Malvales</taxon>
        <taxon>Malvaceae</taxon>
        <taxon>Grewioideae</taxon>
        <taxon>Apeibeae</taxon>
        <taxon>Corchorus</taxon>
    </lineage>
</organism>
<protein>
    <submittedName>
        <fullName evidence="1">Uncharacterized protein</fullName>
    </submittedName>
</protein>
<dbReference type="AlphaFoldDB" id="A0A1R3J7N9"/>
<gene>
    <name evidence="1" type="ORF">COLO4_18829</name>
</gene>
<sequence>MVEANQGSQHRREKQLAAMDLVNTVPNPVSSSDPSWGAPNNEFVLMEWNIHVSTEKKELSSS</sequence>
<comment type="caution">
    <text evidence="1">The sequence shown here is derived from an EMBL/GenBank/DDBJ whole genome shotgun (WGS) entry which is preliminary data.</text>
</comment>